<dbReference type="InterPro" id="IPR027417">
    <property type="entry name" value="P-loop_NTPase"/>
</dbReference>
<dbReference type="EMBL" id="QKWP01002323">
    <property type="protein sequence ID" value="RIB03781.1"/>
    <property type="molecule type" value="Genomic_DNA"/>
</dbReference>
<dbReference type="STRING" id="44941.A0A397U2A4"/>
<feature type="domain" description="Helicase C-terminal" evidence="6">
    <location>
        <begin position="22"/>
        <end position="145"/>
    </location>
</feature>
<dbReference type="Gene3D" id="3.40.50.300">
    <property type="entry name" value="P-loop containing nucleotide triphosphate hydrolases"/>
    <property type="match status" value="1"/>
</dbReference>
<dbReference type="GO" id="GO:0005737">
    <property type="term" value="C:cytoplasm"/>
    <property type="evidence" value="ECO:0007669"/>
    <property type="project" value="TreeGrafter"/>
</dbReference>
<dbReference type="AlphaFoldDB" id="A0A397U2A4"/>
<gene>
    <name evidence="7" type="ORF">C2G38_1989357</name>
</gene>
<evidence type="ECO:0000256" key="4">
    <source>
        <dbReference type="ARBA" id="ARBA00034617"/>
    </source>
</evidence>
<dbReference type="PANTHER" id="PTHR13710:SF105">
    <property type="entry name" value="ATP-DEPENDENT DNA HELICASE Q1"/>
    <property type="match status" value="1"/>
</dbReference>
<protein>
    <recommendedName>
        <fullName evidence="5">DNA 3'-5' helicase</fullName>
        <ecNumber evidence="5">5.6.2.4</ecNumber>
    </recommendedName>
</protein>
<dbReference type="Proteomes" id="UP000266673">
    <property type="component" value="Unassembled WGS sequence"/>
</dbReference>
<dbReference type="SUPFAM" id="SSF52540">
    <property type="entry name" value="P-loop containing nucleoside triphosphate hydrolases"/>
    <property type="match status" value="1"/>
</dbReference>
<comment type="caution">
    <text evidence="7">The sequence shown here is derived from an EMBL/GenBank/DDBJ whole genome shotgun (WGS) entry which is preliminary data.</text>
</comment>
<reference evidence="7 8" key="1">
    <citation type="submission" date="2018-06" db="EMBL/GenBank/DDBJ databases">
        <title>Comparative genomics reveals the genomic features of Rhizophagus irregularis, R. cerebriforme, R. diaphanum and Gigaspora rosea, and their symbiotic lifestyle signature.</title>
        <authorList>
            <person name="Morin E."/>
            <person name="San Clemente H."/>
            <person name="Chen E.C.H."/>
            <person name="De La Providencia I."/>
            <person name="Hainaut M."/>
            <person name="Kuo A."/>
            <person name="Kohler A."/>
            <person name="Murat C."/>
            <person name="Tang N."/>
            <person name="Roy S."/>
            <person name="Loubradou J."/>
            <person name="Henrissat B."/>
            <person name="Grigoriev I.V."/>
            <person name="Corradi N."/>
            <person name="Roux C."/>
            <person name="Martin F.M."/>
        </authorList>
    </citation>
    <scope>NUCLEOTIDE SEQUENCE [LARGE SCALE GENOMIC DNA]</scope>
    <source>
        <strain evidence="7 8">DAOM 194757</strain>
    </source>
</reference>
<evidence type="ECO:0000313" key="8">
    <source>
        <dbReference type="Proteomes" id="UP000266673"/>
    </source>
</evidence>
<dbReference type="PANTHER" id="PTHR13710">
    <property type="entry name" value="DNA HELICASE RECQ FAMILY MEMBER"/>
    <property type="match status" value="1"/>
</dbReference>
<evidence type="ECO:0000256" key="2">
    <source>
        <dbReference type="ARBA" id="ARBA00023125"/>
    </source>
</evidence>
<feature type="non-terminal residue" evidence="7">
    <location>
        <position position="1"/>
    </location>
</feature>
<organism evidence="7 8">
    <name type="scientific">Gigaspora rosea</name>
    <dbReference type="NCBI Taxonomy" id="44941"/>
    <lineage>
        <taxon>Eukaryota</taxon>
        <taxon>Fungi</taxon>
        <taxon>Fungi incertae sedis</taxon>
        <taxon>Mucoromycota</taxon>
        <taxon>Glomeromycotina</taxon>
        <taxon>Glomeromycetes</taxon>
        <taxon>Diversisporales</taxon>
        <taxon>Gigasporaceae</taxon>
        <taxon>Gigaspora</taxon>
    </lineage>
</organism>
<dbReference type="GO" id="GO:0016787">
    <property type="term" value="F:hydrolase activity"/>
    <property type="evidence" value="ECO:0007669"/>
    <property type="project" value="UniProtKB-KW"/>
</dbReference>
<proteinExistence type="inferred from homology"/>
<dbReference type="GO" id="GO:0000724">
    <property type="term" value="P:double-strand break repair via homologous recombination"/>
    <property type="evidence" value="ECO:0007669"/>
    <property type="project" value="TreeGrafter"/>
</dbReference>
<dbReference type="GO" id="GO:0043138">
    <property type="term" value="F:3'-5' DNA helicase activity"/>
    <property type="evidence" value="ECO:0007669"/>
    <property type="project" value="UniProtKB-EC"/>
</dbReference>
<dbReference type="Pfam" id="PF00271">
    <property type="entry name" value="Helicase_C"/>
    <property type="match status" value="1"/>
</dbReference>
<dbReference type="SMART" id="SM00490">
    <property type="entry name" value="HELICc"/>
    <property type="match status" value="1"/>
</dbReference>
<dbReference type="GO" id="GO:0009378">
    <property type="term" value="F:four-way junction helicase activity"/>
    <property type="evidence" value="ECO:0007669"/>
    <property type="project" value="TreeGrafter"/>
</dbReference>
<dbReference type="EC" id="5.6.2.4" evidence="5"/>
<accession>A0A397U2A4</accession>
<dbReference type="OrthoDB" id="10261556at2759"/>
<evidence type="ECO:0000256" key="5">
    <source>
        <dbReference type="ARBA" id="ARBA00034808"/>
    </source>
</evidence>
<evidence type="ECO:0000259" key="6">
    <source>
        <dbReference type="PROSITE" id="PS51194"/>
    </source>
</evidence>
<dbReference type="GO" id="GO:0003677">
    <property type="term" value="F:DNA binding"/>
    <property type="evidence" value="ECO:0007669"/>
    <property type="project" value="UniProtKB-KW"/>
</dbReference>
<dbReference type="PROSITE" id="PS51194">
    <property type="entry name" value="HELICASE_CTER"/>
    <property type="match status" value="1"/>
</dbReference>
<comment type="catalytic activity">
    <reaction evidence="4">
        <text>Couples ATP hydrolysis with the unwinding of duplex DNA by translocating in the 3'-5' direction.</text>
        <dbReference type="EC" id="5.6.2.4"/>
    </reaction>
</comment>
<dbReference type="GO" id="GO:0005694">
    <property type="term" value="C:chromosome"/>
    <property type="evidence" value="ECO:0007669"/>
    <property type="project" value="TreeGrafter"/>
</dbReference>
<keyword evidence="8" id="KW-1185">Reference proteome</keyword>
<comment type="similarity">
    <text evidence="1">Belongs to the helicase family. RecQ subfamily.</text>
</comment>
<evidence type="ECO:0000256" key="3">
    <source>
        <dbReference type="ARBA" id="ARBA00023235"/>
    </source>
</evidence>
<keyword evidence="2" id="KW-0238">DNA-binding</keyword>
<evidence type="ECO:0000313" key="7">
    <source>
        <dbReference type="EMBL" id="RIB03781.1"/>
    </source>
</evidence>
<keyword evidence="7" id="KW-0378">Hydrolase</keyword>
<sequence>SSKIYRSDLKLEVISKPRGKEKLVQAIISIIDSIPNGRVIIYSVSVSDCITVVNIISPKNIEIYHGGMKSADYDITLKLWKNGEIKFMFATNAFGMGINIADIRAIIHTTFPISLDSFIQEIGCAGRDGNGGRNVIFFLELTFIF</sequence>
<dbReference type="InterPro" id="IPR001650">
    <property type="entry name" value="Helicase_C-like"/>
</dbReference>
<keyword evidence="3" id="KW-0413">Isomerase</keyword>
<name>A0A397U2A4_9GLOM</name>
<evidence type="ECO:0000256" key="1">
    <source>
        <dbReference type="ARBA" id="ARBA00005446"/>
    </source>
</evidence>